<organism evidence="3 4">
    <name type="scientific">Sunxiuqinia elliptica</name>
    <dbReference type="NCBI Taxonomy" id="655355"/>
    <lineage>
        <taxon>Bacteria</taxon>
        <taxon>Pseudomonadati</taxon>
        <taxon>Bacteroidota</taxon>
        <taxon>Bacteroidia</taxon>
        <taxon>Marinilabiliales</taxon>
        <taxon>Prolixibacteraceae</taxon>
        <taxon>Sunxiuqinia</taxon>
    </lineage>
</organism>
<dbReference type="STRING" id="655355.SAMN05216283_102592"/>
<keyword evidence="1" id="KW-1133">Transmembrane helix</keyword>
<dbReference type="NCBIfam" id="NF040495">
    <property type="entry name" value="tranport_ArsG"/>
    <property type="match status" value="1"/>
</dbReference>
<keyword evidence="4" id="KW-1185">Reference proteome</keyword>
<gene>
    <name evidence="3" type="ORF">SAMN05216283_102592</name>
</gene>
<feature type="transmembrane region" description="Helical" evidence="1">
    <location>
        <begin position="104"/>
        <end position="132"/>
    </location>
</feature>
<accession>A0A1I2FTN3</accession>
<dbReference type="PANTHER" id="PTHR31272">
    <property type="entry name" value="CYTOCHROME C-TYPE BIOGENESIS PROTEIN HI_1454-RELATED"/>
    <property type="match status" value="1"/>
</dbReference>
<dbReference type="InterPro" id="IPR051790">
    <property type="entry name" value="Cytochrome_c-biogenesis_DsbD"/>
</dbReference>
<name>A0A1I2FTN3_9BACT</name>
<protein>
    <submittedName>
        <fullName evidence="3">Cytochrome C biogenesis protein transmembrane region</fullName>
    </submittedName>
</protein>
<reference evidence="3 4" key="1">
    <citation type="submission" date="2016-10" db="EMBL/GenBank/DDBJ databases">
        <authorList>
            <person name="de Groot N.N."/>
        </authorList>
    </citation>
    <scope>NUCLEOTIDE SEQUENCE [LARGE SCALE GENOMIC DNA]</scope>
    <source>
        <strain evidence="3 4">CGMCC 1.9156</strain>
    </source>
</reference>
<evidence type="ECO:0000313" key="4">
    <source>
        <dbReference type="Proteomes" id="UP000198964"/>
    </source>
</evidence>
<dbReference type="InterPro" id="IPR039447">
    <property type="entry name" value="UreH-like_TM_dom"/>
</dbReference>
<dbReference type="EMBL" id="FONW01000002">
    <property type="protein sequence ID" value="SFF08117.1"/>
    <property type="molecule type" value="Genomic_DNA"/>
</dbReference>
<evidence type="ECO:0000313" key="3">
    <source>
        <dbReference type="EMBL" id="SFF08117.1"/>
    </source>
</evidence>
<feature type="transmembrane region" description="Helical" evidence="1">
    <location>
        <begin position="21"/>
        <end position="43"/>
    </location>
</feature>
<proteinExistence type="predicted"/>
<evidence type="ECO:0000256" key="1">
    <source>
        <dbReference type="SAM" id="Phobius"/>
    </source>
</evidence>
<evidence type="ECO:0000259" key="2">
    <source>
        <dbReference type="Pfam" id="PF13386"/>
    </source>
</evidence>
<dbReference type="Proteomes" id="UP000198964">
    <property type="component" value="Unassembled WGS sequence"/>
</dbReference>
<sequence>MATNITAIGFLGKDISSRSRVFTNGLIYTLGRAFAYTSLATILFLGADQFQISLLFQQYGEKILGPLLIFIGLVMLGIIPLKLPGLNKLAKHFEQQERKSFLDVFLLGVLFALAFCPYSAVLFFGMLIPLTIQSTSGLILPIIFAIATALPVILFAWIIAFAVSKVGAIYSGLKTIEIWFRKIIATLFVGVGVYYVIITWF</sequence>
<feature type="transmembrane region" description="Helical" evidence="1">
    <location>
        <begin position="138"/>
        <end position="163"/>
    </location>
</feature>
<keyword evidence="1 3" id="KW-0812">Transmembrane</keyword>
<keyword evidence="1" id="KW-0472">Membrane</keyword>
<dbReference type="PANTHER" id="PTHR31272:SF4">
    <property type="entry name" value="CYTOCHROME C-TYPE BIOGENESIS PROTEIN HI_1454-RELATED"/>
    <property type="match status" value="1"/>
</dbReference>
<dbReference type="AlphaFoldDB" id="A0A1I2FTN3"/>
<feature type="domain" description="Urease accessory protein UreH-like transmembrane" evidence="2">
    <location>
        <begin position="17"/>
        <end position="194"/>
    </location>
</feature>
<feature type="transmembrane region" description="Helical" evidence="1">
    <location>
        <begin position="63"/>
        <end position="83"/>
    </location>
</feature>
<feature type="transmembrane region" description="Helical" evidence="1">
    <location>
        <begin position="183"/>
        <end position="200"/>
    </location>
</feature>
<dbReference type="Pfam" id="PF13386">
    <property type="entry name" value="DsbD_2"/>
    <property type="match status" value="1"/>
</dbReference>